<name>A0A9D4VC63_ADICA</name>
<keyword evidence="2" id="KW-1185">Reference proteome</keyword>
<gene>
    <name evidence="1" type="ORF">GOP47_0003549</name>
</gene>
<evidence type="ECO:0000313" key="1">
    <source>
        <dbReference type="EMBL" id="KAI5083806.1"/>
    </source>
</evidence>
<comment type="caution">
    <text evidence="1">The sequence shown here is derived from an EMBL/GenBank/DDBJ whole genome shotgun (WGS) entry which is preliminary data.</text>
</comment>
<sequence>MLLPADMLKFLWCEPSRDRHGTDGKQSKLDSVPNRFTKTKFAELGCLIGVAMVLMNRESRMSLLGVHGFPFRIHPLHGSLYGVLQASSFMSLIVFRELVKEWDLFLGARSTFSLTQ</sequence>
<proteinExistence type="predicted"/>
<evidence type="ECO:0000313" key="2">
    <source>
        <dbReference type="Proteomes" id="UP000886520"/>
    </source>
</evidence>
<organism evidence="1 2">
    <name type="scientific">Adiantum capillus-veneris</name>
    <name type="common">Maidenhair fern</name>
    <dbReference type="NCBI Taxonomy" id="13818"/>
    <lineage>
        <taxon>Eukaryota</taxon>
        <taxon>Viridiplantae</taxon>
        <taxon>Streptophyta</taxon>
        <taxon>Embryophyta</taxon>
        <taxon>Tracheophyta</taxon>
        <taxon>Polypodiopsida</taxon>
        <taxon>Polypodiidae</taxon>
        <taxon>Polypodiales</taxon>
        <taxon>Pteridineae</taxon>
        <taxon>Pteridaceae</taxon>
        <taxon>Vittarioideae</taxon>
        <taxon>Adiantum</taxon>
    </lineage>
</organism>
<dbReference type="Proteomes" id="UP000886520">
    <property type="component" value="Chromosome 3"/>
</dbReference>
<accession>A0A9D4VC63</accession>
<protein>
    <submittedName>
        <fullName evidence="1">Uncharacterized protein</fullName>
    </submittedName>
</protein>
<dbReference type="EMBL" id="JABFUD020000002">
    <property type="protein sequence ID" value="KAI5083806.1"/>
    <property type="molecule type" value="Genomic_DNA"/>
</dbReference>
<dbReference type="AlphaFoldDB" id="A0A9D4VC63"/>
<reference evidence="1" key="1">
    <citation type="submission" date="2021-01" db="EMBL/GenBank/DDBJ databases">
        <title>Adiantum capillus-veneris genome.</title>
        <authorList>
            <person name="Fang Y."/>
            <person name="Liao Q."/>
        </authorList>
    </citation>
    <scope>NUCLEOTIDE SEQUENCE</scope>
    <source>
        <strain evidence="1">H3</strain>
        <tissue evidence="1">Leaf</tissue>
    </source>
</reference>